<dbReference type="InterPro" id="IPR035892">
    <property type="entry name" value="C2_domain_sf"/>
</dbReference>
<dbReference type="WBParaSite" id="NBR_0000100201-mRNA-1">
    <property type="protein sequence ID" value="NBR_0000100201-mRNA-1"/>
    <property type="gene ID" value="NBR_0000100201"/>
</dbReference>
<protein>
    <submittedName>
        <fullName evidence="4">GAGA-binding transcriptional activator</fullName>
    </submittedName>
</protein>
<feature type="region of interest" description="Disordered" evidence="1">
    <location>
        <begin position="62"/>
        <end position="138"/>
    </location>
</feature>
<accession>A0A0N4XEQ0</accession>
<evidence type="ECO:0000256" key="1">
    <source>
        <dbReference type="SAM" id="MobiDB-lite"/>
    </source>
</evidence>
<proteinExistence type="predicted"/>
<evidence type="ECO:0000313" key="2">
    <source>
        <dbReference type="EMBL" id="VDL64182.1"/>
    </source>
</evidence>
<feature type="compositionally biased region" description="Basic residues" evidence="1">
    <location>
        <begin position="119"/>
        <end position="138"/>
    </location>
</feature>
<evidence type="ECO:0000313" key="4">
    <source>
        <dbReference type="WBParaSite" id="NBR_0000100201-mRNA-1"/>
    </source>
</evidence>
<dbReference type="STRING" id="27835.A0A0N4XEQ0"/>
<reference evidence="2 3" key="2">
    <citation type="submission" date="2018-11" db="EMBL/GenBank/DDBJ databases">
        <authorList>
            <consortium name="Pathogen Informatics"/>
        </authorList>
    </citation>
    <scope>NUCLEOTIDE SEQUENCE [LARGE SCALE GENOMIC DNA]</scope>
</reference>
<evidence type="ECO:0000313" key="3">
    <source>
        <dbReference type="Proteomes" id="UP000271162"/>
    </source>
</evidence>
<dbReference type="EMBL" id="UYSL01000641">
    <property type="protein sequence ID" value="VDL64182.1"/>
    <property type="molecule type" value="Genomic_DNA"/>
</dbReference>
<gene>
    <name evidence="2" type="ORF">NBR_LOCUS1003</name>
</gene>
<organism evidence="4">
    <name type="scientific">Nippostrongylus brasiliensis</name>
    <name type="common">Rat hookworm</name>
    <dbReference type="NCBI Taxonomy" id="27835"/>
    <lineage>
        <taxon>Eukaryota</taxon>
        <taxon>Metazoa</taxon>
        <taxon>Ecdysozoa</taxon>
        <taxon>Nematoda</taxon>
        <taxon>Chromadorea</taxon>
        <taxon>Rhabditida</taxon>
        <taxon>Rhabditina</taxon>
        <taxon>Rhabditomorpha</taxon>
        <taxon>Strongyloidea</taxon>
        <taxon>Heligmosomidae</taxon>
        <taxon>Nippostrongylus</taxon>
    </lineage>
</organism>
<dbReference type="SUPFAM" id="SSF49562">
    <property type="entry name" value="C2 domain (Calcium/lipid-binding domain, CaLB)"/>
    <property type="match status" value="1"/>
</dbReference>
<dbReference type="Proteomes" id="UP000271162">
    <property type="component" value="Unassembled WGS sequence"/>
</dbReference>
<keyword evidence="3" id="KW-1185">Reference proteome</keyword>
<sequence>MFLLQSSFKYSFFNGKEVSTPLLSGSNPSFGYEQVFNYKTVTPELADYLLNSNLCITLMGTQKARSAQTVEHSSRGRLSTTETSDGKPRPRKKRPSSHTPKVSQDRNKPSVPNSDVKTTKPKKHSSKSRRPKKPQADQ</sequence>
<feature type="compositionally biased region" description="Polar residues" evidence="1">
    <location>
        <begin position="62"/>
        <end position="83"/>
    </location>
</feature>
<reference evidence="4" key="1">
    <citation type="submission" date="2017-02" db="UniProtKB">
        <authorList>
            <consortium name="WormBaseParasite"/>
        </authorList>
    </citation>
    <scope>IDENTIFICATION</scope>
</reference>
<name>A0A0N4XEQ0_NIPBR</name>
<dbReference type="AlphaFoldDB" id="A0A0N4XEQ0"/>